<dbReference type="Proteomes" id="UP000006039">
    <property type="component" value="Unassembled WGS sequence"/>
</dbReference>
<dbReference type="SMART" id="SM00487">
    <property type="entry name" value="DEXDc"/>
    <property type="match status" value="1"/>
</dbReference>
<accession>J3NG60</accession>
<dbReference type="SUPFAM" id="SSF52540">
    <property type="entry name" value="P-loop containing nucleoside triphosphate hydrolases"/>
    <property type="match status" value="2"/>
</dbReference>
<reference evidence="6" key="2">
    <citation type="submission" date="2010-07" db="EMBL/GenBank/DDBJ databases">
        <authorList>
            <consortium name="The Broad Institute Genome Sequencing Platform"/>
            <consortium name="Broad Institute Genome Sequencing Center for Infectious Disease"/>
            <person name="Ma L.-J."/>
            <person name="Dead R."/>
            <person name="Young S."/>
            <person name="Zeng Q."/>
            <person name="Koehrsen M."/>
            <person name="Alvarado L."/>
            <person name="Berlin A."/>
            <person name="Chapman S.B."/>
            <person name="Chen Z."/>
            <person name="Freedman E."/>
            <person name="Gellesch M."/>
            <person name="Goldberg J."/>
            <person name="Griggs A."/>
            <person name="Gujja S."/>
            <person name="Heilman E.R."/>
            <person name="Heiman D."/>
            <person name="Hepburn T."/>
            <person name="Howarth C."/>
            <person name="Jen D."/>
            <person name="Larson L."/>
            <person name="Mehta T."/>
            <person name="Neiman D."/>
            <person name="Pearson M."/>
            <person name="Roberts A."/>
            <person name="Saif S."/>
            <person name="Shea T."/>
            <person name="Shenoy N."/>
            <person name="Sisk P."/>
            <person name="Stolte C."/>
            <person name="Sykes S."/>
            <person name="Walk T."/>
            <person name="White J."/>
            <person name="Yandava C."/>
            <person name="Haas B."/>
            <person name="Nusbaum C."/>
            <person name="Birren B."/>
        </authorList>
    </citation>
    <scope>NUCLEOTIDE SEQUENCE</scope>
    <source>
        <strain evidence="6">R3-111a-1</strain>
    </source>
</reference>
<dbReference type="InterPro" id="IPR049730">
    <property type="entry name" value="SNF2/RAD54-like_C"/>
</dbReference>
<dbReference type="Gene3D" id="3.40.50.10810">
    <property type="entry name" value="Tandem AAA-ATPase domain"/>
    <property type="match status" value="1"/>
</dbReference>
<dbReference type="InterPro" id="IPR038718">
    <property type="entry name" value="SNF2-like_sf"/>
</dbReference>
<reference evidence="6" key="3">
    <citation type="submission" date="2010-09" db="EMBL/GenBank/DDBJ databases">
        <title>Annotation of Gaeumannomyces graminis var. tritici R3-111a-1.</title>
        <authorList>
            <consortium name="The Broad Institute Genome Sequencing Platform"/>
            <person name="Ma L.-J."/>
            <person name="Dead R."/>
            <person name="Young S.K."/>
            <person name="Zeng Q."/>
            <person name="Gargeya S."/>
            <person name="Fitzgerald M."/>
            <person name="Haas B."/>
            <person name="Abouelleil A."/>
            <person name="Alvarado L."/>
            <person name="Arachchi H.M."/>
            <person name="Berlin A."/>
            <person name="Brown A."/>
            <person name="Chapman S.B."/>
            <person name="Chen Z."/>
            <person name="Dunbar C."/>
            <person name="Freedman E."/>
            <person name="Gearin G."/>
            <person name="Gellesch M."/>
            <person name="Goldberg J."/>
            <person name="Griggs A."/>
            <person name="Gujja S."/>
            <person name="Heiman D."/>
            <person name="Howarth C."/>
            <person name="Larson L."/>
            <person name="Lui A."/>
            <person name="MacDonald P.J.P."/>
            <person name="Mehta T."/>
            <person name="Montmayeur A."/>
            <person name="Murphy C."/>
            <person name="Neiman D."/>
            <person name="Pearson M."/>
            <person name="Priest M."/>
            <person name="Roberts A."/>
            <person name="Saif S."/>
            <person name="Shea T."/>
            <person name="Shenoy N."/>
            <person name="Sisk P."/>
            <person name="Stolte C."/>
            <person name="Sykes S."/>
            <person name="Yandava C."/>
            <person name="Wortman J."/>
            <person name="Nusbaum C."/>
            <person name="Birren B."/>
        </authorList>
    </citation>
    <scope>NUCLEOTIDE SEQUENCE</scope>
    <source>
        <strain evidence="6">R3-111a-1</strain>
    </source>
</reference>
<reference evidence="7" key="5">
    <citation type="submission" date="2018-04" db="UniProtKB">
        <authorList>
            <consortium name="EnsemblFungi"/>
        </authorList>
    </citation>
    <scope>IDENTIFICATION</scope>
    <source>
        <strain evidence="7">R3-111a-1</strain>
    </source>
</reference>
<dbReference type="STRING" id="644352.J3NG60"/>
<dbReference type="GO" id="GO:0005524">
    <property type="term" value="F:ATP binding"/>
    <property type="evidence" value="ECO:0007669"/>
    <property type="project" value="UniProtKB-KW"/>
</dbReference>
<keyword evidence="3" id="KW-0067">ATP-binding</keyword>
<evidence type="ECO:0000313" key="6">
    <source>
        <dbReference type="EMBL" id="EJT80250.1"/>
    </source>
</evidence>
<evidence type="ECO:0000256" key="1">
    <source>
        <dbReference type="ARBA" id="ARBA00022741"/>
    </source>
</evidence>
<reference evidence="7" key="4">
    <citation type="journal article" date="2015" name="G3 (Bethesda)">
        <title>Genome sequences of three phytopathogenic species of the Magnaporthaceae family of fungi.</title>
        <authorList>
            <person name="Okagaki L.H."/>
            <person name="Nunes C.C."/>
            <person name="Sailsbery J."/>
            <person name="Clay B."/>
            <person name="Brown D."/>
            <person name="John T."/>
            <person name="Oh Y."/>
            <person name="Young N."/>
            <person name="Fitzgerald M."/>
            <person name="Haas B.J."/>
            <person name="Zeng Q."/>
            <person name="Young S."/>
            <person name="Adiconis X."/>
            <person name="Fan L."/>
            <person name="Levin J.Z."/>
            <person name="Mitchell T.K."/>
            <person name="Okubara P.A."/>
            <person name="Farman M.L."/>
            <person name="Kohn L.M."/>
            <person name="Birren B."/>
            <person name="Ma L.-J."/>
            <person name="Dean R.A."/>
        </authorList>
    </citation>
    <scope>NUCLEOTIDE SEQUENCE</scope>
    <source>
        <strain evidence="7">R3-111a-1</strain>
    </source>
</reference>
<keyword evidence="1" id="KW-0547">Nucleotide-binding</keyword>
<dbReference type="AlphaFoldDB" id="J3NG60"/>
<keyword evidence="8" id="KW-1185">Reference proteome</keyword>
<proteinExistence type="predicted"/>
<keyword evidence="2" id="KW-0378">Hydrolase</keyword>
<feature type="domain" description="Helicase C-terminal" evidence="5">
    <location>
        <begin position="849"/>
        <end position="997"/>
    </location>
</feature>
<organism evidence="6">
    <name type="scientific">Gaeumannomyces tritici (strain R3-111a-1)</name>
    <name type="common">Wheat and barley take-all root rot fungus</name>
    <name type="synonym">Gaeumannomyces graminis var. tritici</name>
    <dbReference type="NCBI Taxonomy" id="644352"/>
    <lineage>
        <taxon>Eukaryota</taxon>
        <taxon>Fungi</taxon>
        <taxon>Dikarya</taxon>
        <taxon>Ascomycota</taxon>
        <taxon>Pezizomycotina</taxon>
        <taxon>Sordariomycetes</taxon>
        <taxon>Sordariomycetidae</taxon>
        <taxon>Magnaporthales</taxon>
        <taxon>Magnaporthaceae</taxon>
        <taxon>Gaeumannomyces</taxon>
    </lineage>
</organism>
<evidence type="ECO:0000313" key="8">
    <source>
        <dbReference type="Proteomes" id="UP000006039"/>
    </source>
</evidence>
<dbReference type="GeneID" id="20340711"/>
<evidence type="ECO:0000256" key="3">
    <source>
        <dbReference type="ARBA" id="ARBA00022840"/>
    </source>
</evidence>
<dbReference type="VEuPathDB" id="FungiDB:GGTG_00253"/>
<dbReference type="PANTHER" id="PTHR45626">
    <property type="entry name" value="TRANSCRIPTION TERMINATION FACTOR 2-RELATED"/>
    <property type="match status" value="1"/>
</dbReference>
<dbReference type="EnsemblFungi" id="EJT80250">
    <property type="protein sequence ID" value="EJT80250"/>
    <property type="gene ID" value="GGTG_00253"/>
</dbReference>
<dbReference type="PROSITE" id="PS51194">
    <property type="entry name" value="HELICASE_CTER"/>
    <property type="match status" value="1"/>
</dbReference>
<protein>
    <submittedName>
        <fullName evidence="6 7">Uncharacterized protein</fullName>
    </submittedName>
</protein>
<dbReference type="GO" id="GO:0006281">
    <property type="term" value="P:DNA repair"/>
    <property type="evidence" value="ECO:0007669"/>
    <property type="project" value="TreeGrafter"/>
</dbReference>
<dbReference type="CDD" id="cd18793">
    <property type="entry name" value="SF2_C_SNF"/>
    <property type="match status" value="1"/>
</dbReference>
<dbReference type="Pfam" id="PF00271">
    <property type="entry name" value="Helicase_C"/>
    <property type="match status" value="1"/>
</dbReference>
<dbReference type="Pfam" id="PF00176">
    <property type="entry name" value="SNF2-rel_dom"/>
    <property type="match status" value="1"/>
</dbReference>
<dbReference type="EMBL" id="GL385395">
    <property type="protein sequence ID" value="EJT80250.1"/>
    <property type="molecule type" value="Genomic_DNA"/>
</dbReference>
<dbReference type="Gene3D" id="3.40.50.300">
    <property type="entry name" value="P-loop containing nucleotide triphosphate hydrolases"/>
    <property type="match status" value="1"/>
</dbReference>
<dbReference type="SMART" id="SM00490">
    <property type="entry name" value="HELICc"/>
    <property type="match status" value="1"/>
</dbReference>
<dbReference type="InterPro" id="IPR001650">
    <property type="entry name" value="Helicase_C-like"/>
</dbReference>
<name>J3NG60_GAET3</name>
<dbReference type="PANTHER" id="PTHR45626:SF22">
    <property type="entry name" value="DNA REPAIR PROTEIN RAD5"/>
    <property type="match status" value="1"/>
</dbReference>
<evidence type="ECO:0000259" key="4">
    <source>
        <dbReference type="PROSITE" id="PS51192"/>
    </source>
</evidence>
<dbReference type="OrthoDB" id="448448at2759"/>
<dbReference type="CDD" id="cd18008">
    <property type="entry name" value="DEXDc_SHPRH-like"/>
    <property type="match status" value="1"/>
</dbReference>
<dbReference type="RefSeq" id="XP_009216259.1">
    <property type="nucleotide sequence ID" value="XM_009217995.1"/>
</dbReference>
<dbReference type="eggNOG" id="KOG1001">
    <property type="taxonomic scope" value="Eukaryota"/>
</dbReference>
<dbReference type="GO" id="GO:0016787">
    <property type="term" value="F:hydrolase activity"/>
    <property type="evidence" value="ECO:0007669"/>
    <property type="project" value="UniProtKB-KW"/>
</dbReference>
<sequence>MASSQRKRQCSYGEDEDARAAPYHRNLLADSKTTATCNESPPTFETNPFFPQTAFVLPTLAHTNTSRRWQVREYGQPTSSISFPLEGVVQASVESGWRGRGELTDTIWGATSTWQAPLATEGSLGDYSACPGARQGGCPSINQINVISLLNPDEAAVQTSAHGSVEGLQDLSHGDDSPADTTACYGMISLPGSCKGPPTRLRPMAAFPVTIEQDCTFKSLSSEIMYYGRLAVEYIDIVQAILEAQALELQASCSINPSETPQSKSSHRAQFGEIVQQCTLSLIIYGPADMSRDVGVFFQDADIYLQDPKNCDRNVKYCNPHRLSSLDHCPMVFDLAKESANAEAILFADSNAPELIPDAHGDLPESHSPEDILKTSLKLHQKQALTFLLQRESGWDFRQESADYWDLTQTGDATCFVNRISQAWHTDEPPEFCGGIVADPMGLGKTLTMIALAATDHSEMFRDTSDTPKLEILPTLIIVPPPLLDTWQEQLNEHVKPGAMSWGLHYGDQKLTSAEDAAKHHIILSTYHTVALDWGSKNSTHRSFLFSASWSRIILDEAHMIRNAKSRMSKAVCALKATSRWAVTGTPVQNSIRDMESLLKFIRAHPYDDSGRFDNDIGRLWKSGNVEDAAKRLRTLTNGLVLRRSKNVIQLPNRTDLKFPVEFSAEERKLYDDLKEQTLARIEEAYEGGDGRPASMSYITVLQRINALRVVCDLGLNYSSRHNIADGASTGDWKSVAQLALDHRREMYPVACAFCGASSSLATAAFDDGDGGPAAATGPWYARCFSFVCGDCARHASSRGQPVTCKHSPEHDIARVALGWRTLEDSFGPSGMLDNAMADCHLSSKVGALISQLLSLPAESKSVVFSSWTMTLDLIQAGLERAGMRYERFDGKVAQRHRDGVIKRFRKDPGVKVLLLTLSCGAAGLTLTEASTAFLMEPHWNPTVEEQALARIHRLGQKSEVKTVRFFVKDTFEERVLELQQSKRKLEGLLVAPQAEAGSYDGLSSLEDLRRLI</sequence>
<dbReference type="GO" id="GO:0008094">
    <property type="term" value="F:ATP-dependent activity, acting on DNA"/>
    <property type="evidence" value="ECO:0007669"/>
    <property type="project" value="TreeGrafter"/>
</dbReference>
<gene>
    <name evidence="7" type="primary">20340711</name>
    <name evidence="6" type="ORF">GGTG_00253</name>
</gene>
<dbReference type="InterPro" id="IPR050628">
    <property type="entry name" value="SNF2_RAD54_helicase_TF"/>
</dbReference>
<dbReference type="InterPro" id="IPR027417">
    <property type="entry name" value="P-loop_NTPase"/>
</dbReference>
<evidence type="ECO:0000256" key="2">
    <source>
        <dbReference type="ARBA" id="ARBA00022801"/>
    </source>
</evidence>
<dbReference type="InterPro" id="IPR014001">
    <property type="entry name" value="Helicase_ATP-bd"/>
</dbReference>
<evidence type="ECO:0000313" key="7">
    <source>
        <dbReference type="EnsemblFungi" id="EJT80250"/>
    </source>
</evidence>
<evidence type="ECO:0000259" key="5">
    <source>
        <dbReference type="PROSITE" id="PS51194"/>
    </source>
</evidence>
<dbReference type="GO" id="GO:0005634">
    <property type="term" value="C:nucleus"/>
    <property type="evidence" value="ECO:0007669"/>
    <property type="project" value="TreeGrafter"/>
</dbReference>
<reference evidence="8" key="1">
    <citation type="submission" date="2010-07" db="EMBL/GenBank/DDBJ databases">
        <title>The genome sequence of Gaeumannomyces graminis var. tritici strain R3-111a-1.</title>
        <authorList>
            <consortium name="The Broad Institute Genome Sequencing Platform"/>
            <person name="Ma L.-J."/>
            <person name="Dead R."/>
            <person name="Young S."/>
            <person name="Zeng Q."/>
            <person name="Koehrsen M."/>
            <person name="Alvarado L."/>
            <person name="Berlin A."/>
            <person name="Chapman S.B."/>
            <person name="Chen Z."/>
            <person name="Freedman E."/>
            <person name="Gellesch M."/>
            <person name="Goldberg J."/>
            <person name="Griggs A."/>
            <person name="Gujja S."/>
            <person name="Heilman E.R."/>
            <person name="Heiman D."/>
            <person name="Hepburn T."/>
            <person name="Howarth C."/>
            <person name="Jen D."/>
            <person name="Larson L."/>
            <person name="Mehta T."/>
            <person name="Neiman D."/>
            <person name="Pearson M."/>
            <person name="Roberts A."/>
            <person name="Saif S."/>
            <person name="Shea T."/>
            <person name="Shenoy N."/>
            <person name="Sisk P."/>
            <person name="Stolte C."/>
            <person name="Sykes S."/>
            <person name="Walk T."/>
            <person name="White J."/>
            <person name="Yandava C."/>
            <person name="Haas B."/>
            <person name="Nusbaum C."/>
            <person name="Birren B."/>
        </authorList>
    </citation>
    <scope>NUCLEOTIDE SEQUENCE [LARGE SCALE GENOMIC DNA]</scope>
    <source>
        <strain evidence="8">R3-111a-1</strain>
    </source>
</reference>
<feature type="domain" description="Helicase ATP-binding" evidence="4">
    <location>
        <begin position="426"/>
        <end position="605"/>
    </location>
</feature>
<dbReference type="HOGENOM" id="CLU_000315_2_7_1"/>
<dbReference type="InterPro" id="IPR000330">
    <property type="entry name" value="SNF2_N"/>
</dbReference>
<dbReference type="PROSITE" id="PS51192">
    <property type="entry name" value="HELICASE_ATP_BIND_1"/>
    <property type="match status" value="1"/>
</dbReference>